<dbReference type="Proteomes" id="UP000005087">
    <property type="component" value="Chromosome"/>
</dbReference>
<protein>
    <submittedName>
        <fullName evidence="2">Uncharacterized protein</fullName>
    </submittedName>
</protein>
<dbReference type="RefSeq" id="WP_005466308.1">
    <property type="nucleotide sequence ID" value="NZ_CM001484.1"/>
</dbReference>
<keyword evidence="1" id="KW-1133">Transmembrane helix</keyword>
<dbReference type="InterPro" id="IPR045645">
    <property type="entry name" value="DUF6403"/>
</dbReference>
<evidence type="ECO:0000256" key="1">
    <source>
        <dbReference type="SAM" id="Phobius"/>
    </source>
</evidence>
<keyword evidence="1" id="KW-0472">Membrane</keyword>
<organism evidence="2 3">
    <name type="scientific">Saccharomonospora glauca K62</name>
    <dbReference type="NCBI Taxonomy" id="928724"/>
    <lineage>
        <taxon>Bacteria</taxon>
        <taxon>Bacillati</taxon>
        <taxon>Actinomycetota</taxon>
        <taxon>Actinomycetes</taxon>
        <taxon>Pseudonocardiales</taxon>
        <taxon>Pseudonocardiaceae</taxon>
        <taxon>Saccharomonospora</taxon>
    </lineage>
</organism>
<dbReference type="OrthoDB" id="3406111at2"/>
<accession>I1D6E3</accession>
<name>I1D6E3_9PSEU</name>
<gene>
    <name evidence="2" type="ORF">SacglDRAFT_03665</name>
</gene>
<keyword evidence="3" id="KW-1185">Reference proteome</keyword>
<evidence type="ECO:0000313" key="3">
    <source>
        <dbReference type="Proteomes" id="UP000005087"/>
    </source>
</evidence>
<proteinExistence type="predicted"/>
<reference evidence="2 3" key="1">
    <citation type="submission" date="2011-09" db="EMBL/GenBank/DDBJ databases">
        <authorList>
            <consortium name="US DOE Joint Genome Institute (JGI-PGF)"/>
            <person name="Lucas S."/>
            <person name="Han J."/>
            <person name="Lapidus A."/>
            <person name="Cheng J.-F."/>
            <person name="Goodwin L."/>
            <person name="Pitluck S."/>
            <person name="Peters L."/>
            <person name="Land M.L."/>
            <person name="Hauser L."/>
            <person name="Brambilla E."/>
            <person name="Klenk H.-P."/>
            <person name="Woyke T.J."/>
        </authorList>
    </citation>
    <scope>NUCLEOTIDE SEQUENCE [LARGE SCALE GENOMIC DNA]</scope>
    <source>
        <strain evidence="2 3">K62</strain>
    </source>
</reference>
<dbReference type="EMBL" id="CM001484">
    <property type="protein sequence ID" value="EIF00518.1"/>
    <property type="molecule type" value="Genomic_DNA"/>
</dbReference>
<keyword evidence="1" id="KW-0812">Transmembrane</keyword>
<dbReference type="STRING" id="928724.SacglDRAFT_03665"/>
<dbReference type="AlphaFoldDB" id="I1D6E3"/>
<sequence>MSWTSLVWFLGGAVLLCAGFAAAYVPRRRARRRAAAVEWSRARTAIARAEVSRDATTADVPEAERLLAKARHLAAEGGGSAAARAATECATEADRLWREAADG</sequence>
<reference evidence="3" key="2">
    <citation type="submission" date="2012-01" db="EMBL/GenBank/DDBJ databases">
        <title>Noncontiguous Finished sequence of chromosome of Saccharomonospora glauca K62.</title>
        <authorList>
            <consortium name="US DOE Joint Genome Institute"/>
            <person name="Lucas S."/>
            <person name="Han J."/>
            <person name="Lapidus A."/>
            <person name="Cheng J.-F."/>
            <person name="Goodwin L."/>
            <person name="Pitluck S."/>
            <person name="Peters L."/>
            <person name="Mikhailova N."/>
            <person name="Held B."/>
            <person name="Detter J.C."/>
            <person name="Han C."/>
            <person name="Tapia R."/>
            <person name="Land M."/>
            <person name="Hauser L."/>
            <person name="Kyrpides N."/>
            <person name="Ivanova N."/>
            <person name="Pagani I."/>
            <person name="Brambilla E.-M."/>
            <person name="Klenk H.-P."/>
            <person name="Woyke T."/>
        </authorList>
    </citation>
    <scope>NUCLEOTIDE SEQUENCE [LARGE SCALE GENOMIC DNA]</scope>
    <source>
        <strain evidence="3">K62</strain>
    </source>
</reference>
<dbReference type="HOGENOM" id="CLU_178550_0_0_11"/>
<feature type="transmembrane region" description="Helical" evidence="1">
    <location>
        <begin position="6"/>
        <end position="25"/>
    </location>
</feature>
<evidence type="ECO:0000313" key="2">
    <source>
        <dbReference type="EMBL" id="EIF00518.1"/>
    </source>
</evidence>
<dbReference type="Pfam" id="PF19941">
    <property type="entry name" value="DUF6403"/>
    <property type="match status" value="1"/>
</dbReference>